<reference evidence="2 3" key="1">
    <citation type="journal article" date="2023" name="Hortic Res">
        <title>The complete reference genome for grapevine (Vitis vinifera L.) genetics and breeding.</title>
        <authorList>
            <person name="Shi X."/>
            <person name="Cao S."/>
            <person name="Wang X."/>
            <person name="Huang S."/>
            <person name="Wang Y."/>
            <person name="Liu Z."/>
            <person name="Liu W."/>
            <person name="Leng X."/>
            <person name="Peng Y."/>
            <person name="Wang N."/>
            <person name="Wang Y."/>
            <person name="Ma Z."/>
            <person name="Xu X."/>
            <person name="Zhang F."/>
            <person name="Xue H."/>
            <person name="Zhong H."/>
            <person name="Wang Y."/>
            <person name="Zhang K."/>
            <person name="Velt A."/>
            <person name="Avia K."/>
            <person name="Holtgrawe D."/>
            <person name="Grimplet J."/>
            <person name="Matus J.T."/>
            <person name="Ware D."/>
            <person name="Wu X."/>
            <person name="Wang H."/>
            <person name="Liu C."/>
            <person name="Fang Y."/>
            <person name="Rustenholz C."/>
            <person name="Cheng Z."/>
            <person name="Xiao H."/>
            <person name="Zhou Y."/>
        </authorList>
    </citation>
    <scope>NUCLEOTIDE SEQUENCE [LARGE SCALE GENOMIC DNA]</scope>
    <source>
        <strain evidence="3">cv. Pinot noir / PN40024</strain>
        <tissue evidence="2">Leaf</tissue>
    </source>
</reference>
<feature type="transmembrane region" description="Helical" evidence="1">
    <location>
        <begin position="68"/>
        <end position="95"/>
    </location>
</feature>
<name>A0ABY9CSG7_VITVI</name>
<proteinExistence type="predicted"/>
<dbReference type="EMBL" id="CP126657">
    <property type="protein sequence ID" value="WJZ97040.1"/>
    <property type="molecule type" value="Genomic_DNA"/>
</dbReference>
<keyword evidence="1" id="KW-0812">Transmembrane</keyword>
<dbReference type="InterPro" id="IPR010920">
    <property type="entry name" value="LSM_dom_sf"/>
</dbReference>
<keyword evidence="1" id="KW-1133">Transmembrane helix</keyword>
<keyword evidence="1" id="KW-0472">Membrane</keyword>
<evidence type="ECO:0000256" key="1">
    <source>
        <dbReference type="SAM" id="Phobius"/>
    </source>
</evidence>
<evidence type="ECO:0000313" key="3">
    <source>
        <dbReference type="Proteomes" id="UP001227230"/>
    </source>
</evidence>
<gene>
    <name evidence="2" type="ORF">VitviT2T_015674</name>
</gene>
<sequence length="103" mass="11322">MVECKNIWNCRLKNISFTIKDGKVPQIKRVFSCDNKVKFMVIMDMLKNATIYKHLDAKAKGKGSNFEVVRGLAVAMVAAATLGLHSTVVTAMLLLSSLLASYA</sequence>
<dbReference type="Proteomes" id="UP001227230">
    <property type="component" value="Chromosome 10"/>
</dbReference>
<keyword evidence="3" id="KW-1185">Reference proteome</keyword>
<dbReference type="SUPFAM" id="SSF50182">
    <property type="entry name" value="Sm-like ribonucleoproteins"/>
    <property type="match status" value="1"/>
</dbReference>
<accession>A0ABY9CSG7</accession>
<evidence type="ECO:0000313" key="2">
    <source>
        <dbReference type="EMBL" id="WJZ97040.1"/>
    </source>
</evidence>
<protein>
    <submittedName>
        <fullName evidence="2">Uncharacterized protein</fullName>
    </submittedName>
</protein>
<dbReference type="Gene3D" id="2.30.30.100">
    <property type="match status" value="1"/>
</dbReference>
<organism evidence="2 3">
    <name type="scientific">Vitis vinifera</name>
    <name type="common">Grape</name>
    <dbReference type="NCBI Taxonomy" id="29760"/>
    <lineage>
        <taxon>Eukaryota</taxon>
        <taxon>Viridiplantae</taxon>
        <taxon>Streptophyta</taxon>
        <taxon>Embryophyta</taxon>
        <taxon>Tracheophyta</taxon>
        <taxon>Spermatophyta</taxon>
        <taxon>Magnoliopsida</taxon>
        <taxon>eudicotyledons</taxon>
        <taxon>Gunneridae</taxon>
        <taxon>Pentapetalae</taxon>
        <taxon>rosids</taxon>
        <taxon>Vitales</taxon>
        <taxon>Vitaceae</taxon>
        <taxon>Viteae</taxon>
        <taxon>Vitis</taxon>
    </lineage>
</organism>